<accession>A0A2P2DYH9</accession>
<gene>
    <name evidence="1" type="ORF">LPTSP4_12140</name>
</gene>
<dbReference type="Proteomes" id="UP000245133">
    <property type="component" value="Unassembled WGS sequence"/>
</dbReference>
<proteinExistence type="predicted"/>
<evidence type="ECO:0000313" key="1">
    <source>
        <dbReference type="EMBL" id="GBF49698.1"/>
    </source>
</evidence>
<reference evidence="1 2" key="1">
    <citation type="submission" date="2018-02" db="EMBL/GenBank/DDBJ databases">
        <title>Novel Leptospira species isolated from soil and water in Japan.</title>
        <authorList>
            <person name="Nakao R."/>
            <person name="Masuzawa T."/>
        </authorList>
    </citation>
    <scope>NUCLEOTIDE SEQUENCE [LARGE SCALE GENOMIC DNA]</scope>
    <source>
        <strain evidence="1 2">YH101</strain>
    </source>
</reference>
<dbReference type="OrthoDB" id="333757at2"/>
<dbReference type="RefSeq" id="WP_108974807.1">
    <property type="nucleotide sequence ID" value="NZ_BFBB01000003.1"/>
</dbReference>
<organism evidence="1 2">
    <name type="scientific">Leptospira ryugenii</name>
    <dbReference type="NCBI Taxonomy" id="1917863"/>
    <lineage>
        <taxon>Bacteria</taxon>
        <taxon>Pseudomonadati</taxon>
        <taxon>Spirochaetota</taxon>
        <taxon>Spirochaetia</taxon>
        <taxon>Leptospirales</taxon>
        <taxon>Leptospiraceae</taxon>
        <taxon>Leptospira</taxon>
    </lineage>
</organism>
<dbReference type="EMBL" id="BFBB01000003">
    <property type="protein sequence ID" value="GBF49698.1"/>
    <property type="molecule type" value="Genomic_DNA"/>
</dbReference>
<keyword evidence="2" id="KW-1185">Reference proteome</keyword>
<comment type="caution">
    <text evidence="1">The sequence shown here is derived from an EMBL/GenBank/DDBJ whole genome shotgun (WGS) entry which is preliminary data.</text>
</comment>
<protein>
    <submittedName>
        <fullName evidence="1">Uncharacterized protein</fullName>
    </submittedName>
</protein>
<evidence type="ECO:0000313" key="2">
    <source>
        <dbReference type="Proteomes" id="UP000245133"/>
    </source>
</evidence>
<dbReference type="AlphaFoldDB" id="A0A2P2DYH9"/>
<sequence length="70" mass="8418">MNEIPNSKRNFLDLWETYKYMNEPVFREGWDSDGRWDHGKGWVSLHIPDKDWRLRLSSELSRDLPEGSSH</sequence>
<name>A0A2P2DYH9_9LEPT</name>